<dbReference type="AlphaFoldDB" id="A0A7J7G087"/>
<comment type="caution">
    <text evidence="2">The sequence shown here is derived from an EMBL/GenBank/DDBJ whole genome shotgun (WGS) entry which is preliminary data.</text>
</comment>
<keyword evidence="3" id="KW-1185">Reference proteome</keyword>
<dbReference type="Proteomes" id="UP000593564">
    <property type="component" value="Unassembled WGS sequence"/>
</dbReference>
<organism evidence="2 3">
    <name type="scientific">Camellia sinensis</name>
    <name type="common">Tea plant</name>
    <name type="synonym">Thea sinensis</name>
    <dbReference type="NCBI Taxonomy" id="4442"/>
    <lineage>
        <taxon>Eukaryota</taxon>
        <taxon>Viridiplantae</taxon>
        <taxon>Streptophyta</taxon>
        <taxon>Embryophyta</taxon>
        <taxon>Tracheophyta</taxon>
        <taxon>Spermatophyta</taxon>
        <taxon>Magnoliopsida</taxon>
        <taxon>eudicotyledons</taxon>
        <taxon>Gunneridae</taxon>
        <taxon>Pentapetalae</taxon>
        <taxon>asterids</taxon>
        <taxon>Ericales</taxon>
        <taxon>Theaceae</taxon>
        <taxon>Camellia</taxon>
    </lineage>
</organism>
<feature type="region of interest" description="Disordered" evidence="1">
    <location>
        <begin position="49"/>
        <end position="71"/>
    </location>
</feature>
<sequence length="71" mass="7598">MSASPPAAPYAGNFIPQEPPLLGQIVIELNQPEVASSYNRDIPAPTQTLDQAEARGKDKAKVDADPIEQLL</sequence>
<reference evidence="3" key="1">
    <citation type="journal article" date="2020" name="Nat. Commun.">
        <title>Genome assembly of wild tea tree DASZ reveals pedigree and selection history of tea varieties.</title>
        <authorList>
            <person name="Zhang W."/>
            <person name="Zhang Y."/>
            <person name="Qiu H."/>
            <person name="Guo Y."/>
            <person name="Wan H."/>
            <person name="Zhang X."/>
            <person name="Scossa F."/>
            <person name="Alseekh S."/>
            <person name="Zhang Q."/>
            <person name="Wang P."/>
            <person name="Xu L."/>
            <person name="Schmidt M.H."/>
            <person name="Jia X."/>
            <person name="Li D."/>
            <person name="Zhu A."/>
            <person name="Guo F."/>
            <person name="Chen W."/>
            <person name="Ni D."/>
            <person name="Usadel B."/>
            <person name="Fernie A.R."/>
            <person name="Wen W."/>
        </authorList>
    </citation>
    <scope>NUCLEOTIDE SEQUENCE [LARGE SCALE GENOMIC DNA]</scope>
    <source>
        <strain evidence="3">cv. G240</strain>
    </source>
</reference>
<accession>A0A7J7G087</accession>
<reference evidence="2 3" key="2">
    <citation type="submission" date="2020-07" db="EMBL/GenBank/DDBJ databases">
        <title>Genome assembly of wild tea tree DASZ reveals pedigree and selection history of tea varieties.</title>
        <authorList>
            <person name="Zhang W."/>
        </authorList>
    </citation>
    <scope>NUCLEOTIDE SEQUENCE [LARGE SCALE GENOMIC DNA]</scope>
    <source>
        <strain evidence="3">cv. G240</strain>
        <tissue evidence="2">Leaf</tissue>
    </source>
</reference>
<evidence type="ECO:0000313" key="3">
    <source>
        <dbReference type="Proteomes" id="UP000593564"/>
    </source>
</evidence>
<gene>
    <name evidence="2" type="ORF">HYC85_028835</name>
</gene>
<dbReference type="EMBL" id="JACBKZ010000014">
    <property type="protein sequence ID" value="KAF5932664.1"/>
    <property type="molecule type" value="Genomic_DNA"/>
</dbReference>
<evidence type="ECO:0000256" key="1">
    <source>
        <dbReference type="SAM" id="MobiDB-lite"/>
    </source>
</evidence>
<name>A0A7J7G087_CAMSI</name>
<proteinExistence type="predicted"/>
<feature type="compositionally biased region" description="Basic and acidic residues" evidence="1">
    <location>
        <begin position="52"/>
        <end position="64"/>
    </location>
</feature>
<evidence type="ECO:0000313" key="2">
    <source>
        <dbReference type="EMBL" id="KAF5932664.1"/>
    </source>
</evidence>
<protein>
    <submittedName>
        <fullName evidence="2">Uncharacterized protein</fullName>
    </submittedName>
</protein>